<accession>A0ABP5INL5</accession>
<name>A0ABP5INL5_9MICO</name>
<keyword evidence="5" id="KW-1185">Reference proteome</keyword>
<dbReference type="Proteomes" id="UP001500984">
    <property type="component" value="Unassembled WGS sequence"/>
</dbReference>
<dbReference type="InterPro" id="IPR023214">
    <property type="entry name" value="HAD_sf"/>
</dbReference>
<dbReference type="InterPro" id="IPR011613">
    <property type="entry name" value="GH15-like"/>
</dbReference>
<gene>
    <name evidence="4" type="primary">otsB</name>
    <name evidence="4" type="ORF">GCM10009823_25680</name>
</gene>
<dbReference type="Pfam" id="PF00723">
    <property type="entry name" value="Glyco_hydro_15"/>
    <property type="match status" value="1"/>
</dbReference>
<dbReference type="Gene3D" id="3.40.50.1000">
    <property type="entry name" value="HAD superfamily/HAD-like"/>
    <property type="match status" value="1"/>
</dbReference>
<dbReference type="InterPro" id="IPR012341">
    <property type="entry name" value="6hp_glycosidase-like_sf"/>
</dbReference>
<evidence type="ECO:0000313" key="4">
    <source>
        <dbReference type="EMBL" id="GAA2102293.1"/>
    </source>
</evidence>
<protein>
    <submittedName>
        <fullName evidence="4">Trehalose-phosphatase</fullName>
    </submittedName>
</protein>
<dbReference type="InterPro" id="IPR008928">
    <property type="entry name" value="6-hairpin_glycosidase_sf"/>
</dbReference>
<proteinExistence type="predicted"/>
<dbReference type="RefSeq" id="WP_291791815.1">
    <property type="nucleotide sequence ID" value="NZ_BAAAPZ010000012.1"/>
</dbReference>
<dbReference type="InterPro" id="IPR003337">
    <property type="entry name" value="Trehalose_PPase"/>
</dbReference>
<feature type="region of interest" description="Disordered" evidence="1">
    <location>
        <begin position="1"/>
        <end position="32"/>
    </location>
</feature>
<reference evidence="5" key="1">
    <citation type="journal article" date="2019" name="Int. J. Syst. Evol. Microbiol.">
        <title>The Global Catalogue of Microorganisms (GCM) 10K type strain sequencing project: providing services to taxonomists for standard genome sequencing and annotation.</title>
        <authorList>
            <consortium name="The Broad Institute Genomics Platform"/>
            <consortium name="The Broad Institute Genome Sequencing Center for Infectious Disease"/>
            <person name="Wu L."/>
            <person name="Ma J."/>
        </authorList>
    </citation>
    <scope>NUCLEOTIDE SEQUENCE [LARGE SCALE GENOMIC DNA]</scope>
    <source>
        <strain evidence="5">JCM 15900</strain>
    </source>
</reference>
<sequence length="930" mass="99535">MSARTHAAGTAPGSLAPVHTMPGGPGPAAAAVHRAPSGGVGRPGLGGGLLVDLAEASRRLGDALFGRLVELVRTDSLLIATDYDGTIAPLVDRPTRAYPLELNVETMRALAGLPATHSAVISGRSLRDLAAMSRLPREVHLVGSHGGEFGIDDFDDIGETEELRLTDLREALLELRRRLPSVFIELKPLGAAVHLRGRTEDERAQITAWVHATADRLGIEPVAGRDVFDLTVIPGSKADALVALRKRLGAGAVLYIGDDVSDEAALASLRTGAESRETGDRDLGLRVCAEPGAESAASFLVPDPEAVGLVLATVFELRRSWMYGRTSERIERHSMLGNGHSTALVDPAGRICWMPHPLPHSASVFSEILGSPAAGYFAVAPEGPGARGTGSGTGPAPRPLDQRYRGDTMTVVTRWAGLEAADYLAPVPEDSQETVLMRVLTGDAPARIRFAPRLDYGAVPTALEVDGASVRVLGTSEPMTLYAPGVRFALEEEDGSHTAVATVVPRDLPGGKAVLVFACGSDPEAASAAVLGEETQIRALAEGFWENWVHSLHLPAHVRDGVVRSALTLRALCHAPTGGVLAAPTTSLPEGVGGVRNWDYRYCWLRDGSMTVRALLELGSTGEAEGFVQWLRGILAEAPGPEFLHPLYAVDGSALTSEAVLEHLPGYAGSRPVRVGNAAEHQVQLDVFGPVAELLHDTAAARGALAEDEWELLVAMADAVSARWDEPDHGIWEARRAPKHNVYTKVMCWVTLDRALAVAERFDRTPTGPWRSLREEIAEQVLSRGWSDTAGSFTVAYGDDDLDAACLFVGLSGLLAPDDPRFLATVDAVERELREGPTVFRYRYDDGLPGLEGGFHICTTWLIEAFLLTGRAEEARALFRQLDSLRGPTGLLSEEYDPHAEQHLGNHPQAYSHLGYLRVAVLAEQLDVKL</sequence>
<evidence type="ECO:0000259" key="2">
    <source>
        <dbReference type="Pfam" id="PF00723"/>
    </source>
</evidence>
<dbReference type="SUPFAM" id="SSF56784">
    <property type="entry name" value="HAD-like"/>
    <property type="match status" value="1"/>
</dbReference>
<dbReference type="PANTHER" id="PTHR31616">
    <property type="entry name" value="TREHALASE"/>
    <property type="match status" value="1"/>
</dbReference>
<evidence type="ECO:0000256" key="1">
    <source>
        <dbReference type="SAM" id="MobiDB-lite"/>
    </source>
</evidence>
<feature type="domain" description="GH15-like" evidence="2">
    <location>
        <begin position="559"/>
        <end position="920"/>
    </location>
</feature>
<organism evidence="4 5">
    <name type="scientific">Brevibacterium salitolerans</name>
    <dbReference type="NCBI Taxonomy" id="1403566"/>
    <lineage>
        <taxon>Bacteria</taxon>
        <taxon>Bacillati</taxon>
        <taxon>Actinomycetota</taxon>
        <taxon>Actinomycetes</taxon>
        <taxon>Micrococcales</taxon>
        <taxon>Brevibacteriaceae</taxon>
        <taxon>Brevibacterium</taxon>
    </lineage>
</organism>
<dbReference type="InterPro" id="IPR036412">
    <property type="entry name" value="HAD-like_sf"/>
</dbReference>
<dbReference type="InterPro" id="IPR045582">
    <property type="entry name" value="Trehalase-like_N"/>
</dbReference>
<dbReference type="Pfam" id="PF02358">
    <property type="entry name" value="Trehalose_PPase"/>
    <property type="match status" value="1"/>
</dbReference>
<feature type="domain" description="Trehalase-like N-terminal" evidence="3">
    <location>
        <begin position="316"/>
        <end position="545"/>
    </location>
</feature>
<dbReference type="Gene3D" id="3.30.70.1020">
    <property type="entry name" value="Trehalose-6-phosphate phosphatase related protein, domain 2"/>
    <property type="match status" value="1"/>
</dbReference>
<evidence type="ECO:0000259" key="3">
    <source>
        <dbReference type="Pfam" id="PF19291"/>
    </source>
</evidence>
<dbReference type="Gene3D" id="1.50.10.10">
    <property type="match status" value="1"/>
</dbReference>
<comment type="caution">
    <text evidence="4">The sequence shown here is derived from an EMBL/GenBank/DDBJ whole genome shotgun (WGS) entry which is preliminary data.</text>
</comment>
<evidence type="ECO:0000313" key="5">
    <source>
        <dbReference type="Proteomes" id="UP001500984"/>
    </source>
</evidence>
<dbReference type="EMBL" id="BAAAPZ010000012">
    <property type="protein sequence ID" value="GAA2102293.1"/>
    <property type="molecule type" value="Genomic_DNA"/>
</dbReference>
<dbReference type="Pfam" id="PF19291">
    <property type="entry name" value="TREH_N"/>
    <property type="match status" value="1"/>
</dbReference>
<dbReference type="PANTHER" id="PTHR31616:SF0">
    <property type="entry name" value="GLUCAN 1,4-ALPHA-GLUCOSIDASE"/>
    <property type="match status" value="1"/>
</dbReference>
<dbReference type="NCBIfam" id="TIGR00685">
    <property type="entry name" value="T6PP"/>
    <property type="match status" value="1"/>
</dbReference>
<dbReference type="SUPFAM" id="SSF48208">
    <property type="entry name" value="Six-hairpin glycosidases"/>
    <property type="match status" value="1"/>
</dbReference>